<accession>A0A089QHA5</accession>
<dbReference type="EMBL" id="CP003811">
    <property type="protein sequence ID" value="AIQ93984.1"/>
    <property type="molecule type" value="Genomic_DNA"/>
</dbReference>
<evidence type="ECO:0000256" key="1">
    <source>
        <dbReference type="SAM" id="MobiDB-lite"/>
    </source>
</evidence>
<keyword evidence="3" id="KW-1185">Reference proteome</keyword>
<name>A0A089QHA5_9HYPH</name>
<dbReference type="HOGENOM" id="CLU_2437453_0_0_5"/>
<proteinExistence type="predicted"/>
<organism evidence="2 3">
    <name type="scientific">Methylobacterium oryzae CBMB20</name>
    <dbReference type="NCBI Taxonomy" id="693986"/>
    <lineage>
        <taxon>Bacteria</taxon>
        <taxon>Pseudomonadati</taxon>
        <taxon>Pseudomonadota</taxon>
        <taxon>Alphaproteobacteria</taxon>
        <taxon>Hyphomicrobiales</taxon>
        <taxon>Methylobacteriaceae</taxon>
        <taxon>Methylobacterium</taxon>
    </lineage>
</organism>
<evidence type="ECO:0000313" key="3">
    <source>
        <dbReference type="Proteomes" id="UP000029492"/>
    </source>
</evidence>
<dbReference type="KEGG" id="mor:MOC_6229"/>
<dbReference type="RefSeq" id="WP_158498483.1">
    <property type="nucleotide sequence ID" value="NZ_CP003811.1"/>
</dbReference>
<reference evidence="2 3" key="1">
    <citation type="journal article" date="2014" name="PLoS ONE">
        <title>Genome Information of Methylobacterium oryzae, a Plant-Probiotic Methylotroph in the Phyllosphere.</title>
        <authorList>
            <person name="Kwak M.J."/>
            <person name="Jeong H."/>
            <person name="Madhaiyan M."/>
            <person name="Lee Y."/>
            <person name="Sa T.M."/>
            <person name="Oh T.K."/>
            <person name="Kim J.F."/>
        </authorList>
    </citation>
    <scope>NUCLEOTIDE SEQUENCE [LARGE SCALE GENOMIC DNA]</scope>
    <source>
        <strain evidence="2 3">CBMB20</strain>
    </source>
</reference>
<dbReference type="AlphaFoldDB" id="A0A089QHA5"/>
<dbReference type="Proteomes" id="UP000029492">
    <property type="component" value="Chromosome"/>
</dbReference>
<sequence>MIAIIRIEEPGLTQQGAHQAAVQGRRRSRYPIDWPIRASRAASSNGITEFAALEKAIRLSLPCSEWAGDHGRPAPRRRRYQNQMTRPDTA</sequence>
<evidence type="ECO:0000313" key="2">
    <source>
        <dbReference type="EMBL" id="AIQ93984.1"/>
    </source>
</evidence>
<feature type="compositionally biased region" description="Polar residues" evidence="1">
    <location>
        <begin position="81"/>
        <end position="90"/>
    </location>
</feature>
<gene>
    <name evidence="2" type="ORF">MOC_6229</name>
</gene>
<protein>
    <submittedName>
        <fullName evidence="2">Protein of unassigned function</fullName>
    </submittedName>
</protein>
<feature type="region of interest" description="Disordered" evidence="1">
    <location>
        <begin position="67"/>
        <end position="90"/>
    </location>
</feature>